<dbReference type="Proteomes" id="UP000259421">
    <property type="component" value="Segment"/>
</dbReference>
<name>A0A385EF47_9CAUD</name>
<reference evidence="1 2" key="2">
    <citation type="submission" date="2018-09" db="EMBL/GenBank/DDBJ databases">
        <title>Giant CbK-like Caulobacter bacteriophages have genetically divergent genomes.</title>
        <authorList>
            <person name="Wilson K."/>
            <person name="Ely B."/>
        </authorList>
    </citation>
    <scope>NUCLEOTIDE SEQUENCE [LARGE SCALE GENOMIC DNA]</scope>
</reference>
<protein>
    <submittedName>
        <fullName evidence="1">Uncharacterized protein</fullName>
    </submittedName>
</protein>
<evidence type="ECO:0000313" key="1">
    <source>
        <dbReference type="EMBL" id="AXQ69462.1"/>
    </source>
</evidence>
<gene>
    <name evidence="1" type="ORF">CcrBL9_gp438</name>
</gene>
<proteinExistence type="predicted"/>
<dbReference type="EMBL" id="MH588546">
    <property type="protein sequence ID" value="AXQ69462.1"/>
    <property type="molecule type" value="Genomic_DNA"/>
</dbReference>
<accession>A0A385EF47</accession>
<organism evidence="1 2">
    <name type="scientific">Caulobacter phage CcrBL9</name>
    <dbReference type="NCBI Taxonomy" id="2283270"/>
    <lineage>
        <taxon>Viruses</taxon>
        <taxon>Duplodnaviria</taxon>
        <taxon>Heunggongvirae</taxon>
        <taxon>Uroviricota</taxon>
        <taxon>Caudoviricetes</taxon>
        <taxon>Jeanschmidtviridae</taxon>
        <taxon>Bertelyvirus</taxon>
        <taxon>Bertelyvirus BL9</taxon>
    </lineage>
</organism>
<evidence type="ECO:0000313" key="2">
    <source>
        <dbReference type="Proteomes" id="UP000259421"/>
    </source>
</evidence>
<reference evidence="2" key="1">
    <citation type="submission" date="2018-07" db="EMBL/GenBank/DDBJ databases">
        <title>Giant CbK-like Caulobacter bacteriophages have genetically divergent genomes.</title>
        <authorList>
            <person name="Wilson K.M."/>
            <person name="Ely B."/>
        </authorList>
    </citation>
    <scope>NUCLEOTIDE SEQUENCE [LARGE SCALE GENOMIC DNA]</scope>
</reference>
<sequence>MQDILDIETSGLDWPMTPRKTLTMNVIGADKTIRTLQLAGKRLEGLQSFVRSVKAEQERSRKQFAARRRRYIETVGHRDRGAGGPLRKVARLTREAHKLRRQFRGAHG</sequence>
<keyword evidence="2" id="KW-1185">Reference proteome</keyword>